<sequence>MEVFSLGICCMAKKVQSAPFQAILAFAKEDFARLQLASEVQYELNVVVFPEDVVLNEPVQQWPLCDALIAFYSAGFPLRKAIQYYELRRPASLCDLYMQLALLDRNKTYEILEGAQVPLPRRIVVMRSHPDGHLPPEQENLNLHQQGDGQKNGDEQPPCIATSTLGKVFEQNGDWISFGEEKMCKPFVEKPVDAENHDVIVYYRGGGARLLFRKKKNQCSQLDPERVYVRTDTSYVYEPFLQGDGSMDVKVYGVLCVDTPGPYLYAEMRHSPTSHCEVHRLPNGREKRVETRLSVSERAFSIRLLEAFGQFVCGFDLLRCNNGSETYVIDVNGWSFVKDNDEYYRQCALSLAKRLEHEIACRVRSWGDHSTKPQCAP</sequence>
<evidence type="ECO:0000256" key="1">
    <source>
        <dbReference type="ARBA" id="ARBA00033696"/>
    </source>
</evidence>
<evidence type="ECO:0000259" key="4">
    <source>
        <dbReference type="Pfam" id="PF18086"/>
    </source>
</evidence>
<accession>A0A5J4ZB31</accession>
<comment type="catalytic activity">
    <reaction evidence="1">
        <text>5-diphospho-1D-myo-inositol 1,2,3,4,6-pentakisphosphate + ATP + H(+) = 1,5-bis(diphospho)-1D-myo-inositol 2,3,4,6-tetrakisphosphate + ADP</text>
        <dbReference type="Rhea" id="RHEA:10276"/>
        <dbReference type="ChEBI" id="CHEBI:15378"/>
        <dbReference type="ChEBI" id="CHEBI:30616"/>
        <dbReference type="ChEBI" id="CHEBI:58628"/>
        <dbReference type="ChEBI" id="CHEBI:77983"/>
        <dbReference type="ChEBI" id="CHEBI:456216"/>
        <dbReference type="EC" id="2.7.4.24"/>
    </reaction>
    <physiologicalReaction direction="left-to-right" evidence="1">
        <dbReference type="Rhea" id="RHEA:10277"/>
    </physiologicalReaction>
</comment>
<evidence type="ECO:0000313" key="5">
    <source>
        <dbReference type="EMBL" id="KAA8499857.1"/>
    </source>
</evidence>
<name>A0A5J4ZB31_PORPP</name>
<proteinExistence type="predicted"/>
<protein>
    <submittedName>
        <fullName evidence="5">Inositol hexakisphosphate and diphosphoinositol-pentakisphosphate kinase</fullName>
    </submittedName>
</protein>
<organism evidence="5 6">
    <name type="scientific">Porphyridium purpureum</name>
    <name type="common">Red alga</name>
    <name type="synonym">Porphyridium cruentum</name>
    <dbReference type="NCBI Taxonomy" id="35688"/>
    <lineage>
        <taxon>Eukaryota</taxon>
        <taxon>Rhodophyta</taxon>
        <taxon>Bangiophyceae</taxon>
        <taxon>Porphyridiales</taxon>
        <taxon>Porphyridiaceae</taxon>
        <taxon>Porphyridium</taxon>
    </lineage>
</organism>
<dbReference type="PANTHER" id="PTHR12750">
    <property type="entry name" value="DIPHOSPHOINOSITOL PENTAKISPHOSPHATE KINASE"/>
    <property type="match status" value="1"/>
</dbReference>
<evidence type="ECO:0000313" key="6">
    <source>
        <dbReference type="Proteomes" id="UP000324585"/>
    </source>
</evidence>
<dbReference type="OMA" id="SERSANC"/>
<dbReference type="OrthoDB" id="18042at2759"/>
<dbReference type="AlphaFoldDB" id="A0A5J4ZB31"/>
<comment type="caution">
    <text evidence="5">The sequence shown here is derived from an EMBL/GenBank/DDBJ whole genome shotgun (WGS) entry which is preliminary data.</text>
</comment>
<keyword evidence="6" id="KW-1185">Reference proteome</keyword>
<dbReference type="Gene3D" id="3.40.50.11950">
    <property type="match status" value="1"/>
</dbReference>
<feature type="compositionally biased region" description="Polar residues" evidence="3">
    <location>
        <begin position="139"/>
        <end position="149"/>
    </location>
</feature>
<dbReference type="Proteomes" id="UP000324585">
    <property type="component" value="Unassembled WGS sequence"/>
</dbReference>
<dbReference type="InterPro" id="IPR040557">
    <property type="entry name" value="VIP1_N"/>
</dbReference>
<dbReference type="PANTHER" id="PTHR12750:SF9">
    <property type="entry name" value="INOSITOL HEXAKISPHOSPHATE AND DIPHOSPHOINOSITOL-PENTAKISPHOSPHATE KINASE"/>
    <property type="match status" value="1"/>
</dbReference>
<keyword evidence="5" id="KW-0808">Transferase</keyword>
<dbReference type="EMBL" id="VRMN01000001">
    <property type="protein sequence ID" value="KAA8499857.1"/>
    <property type="molecule type" value="Genomic_DNA"/>
</dbReference>
<dbReference type="GO" id="GO:0000828">
    <property type="term" value="F:inositol hexakisphosphate kinase activity"/>
    <property type="evidence" value="ECO:0007669"/>
    <property type="project" value="TreeGrafter"/>
</dbReference>
<keyword evidence="5" id="KW-0418">Kinase</keyword>
<feature type="domain" description="VIP1 N-terminal" evidence="4">
    <location>
        <begin position="5"/>
        <end position="104"/>
    </location>
</feature>
<dbReference type="GO" id="GO:0033857">
    <property type="term" value="F:5-diphosphoinositol pentakisphosphate 1-kinase activity"/>
    <property type="evidence" value="ECO:0007669"/>
    <property type="project" value="TreeGrafter"/>
</dbReference>
<dbReference type="Pfam" id="PF18086">
    <property type="entry name" value="PPIP5K2_N"/>
    <property type="match status" value="1"/>
</dbReference>
<dbReference type="Gene3D" id="3.30.470.20">
    <property type="entry name" value="ATP-grasp fold, B domain"/>
    <property type="match status" value="1"/>
</dbReference>
<dbReference type="InterPro" id="IPR037446">
    <property type="entry name" value="His_Pase_VIP1"/>
</dbReference>
<reference evidence="6" key="1">
    <citation type="journal article" date="2019" name="Nat. Commun.">
        <title>Expansion of phycobilisome linker gene families in mesophilic red algae.</title>
        <authorList>
            <person name="Lee J."/>
            <person name="Kim D."/>
            <person name="Bhattacharya D."/>
            <person name="Yoon H.S."/>
        </authorList>
    </citation>
    <scope>NUCLEOTIDE SEQUENCE [LARGE SCALE GENOMIC DNA]</scope>
    <source>
        <strain evidence="6">CCMP 1328</strain>
    </source>
</reference>
<comment type="catalytic activity">
    <reaction evidence="2">
        <text>1D-myo-inositol hexakisphosphate + ATP = 1-diphospho-1D-myo-inositol 2,3,4,5,6-pentakisphosphate + ADP</text>
        <dbReference type="Rhea" id="RHEA:37459"/>
        <dbReference type="ChEBI" id="CHEBI:30616"/>
        <dbReference type="ChEBI" id="CHEBI:58130"/>
        <dbReference type="ChEBI" id="CHEBI:74946"/>
        <dbReference type="ChEBI" id="CHEBI:456216"/>
        <dbReference type="EC" id="2.7.4.24"/>
    </reaction>
    <physiologicalReaction direction="left-to-right" evidence="2">
        <dbReference type="Rhea" id="RHEA:37460"/>
    </physiologicalReaction>
</comment>
<feature type="region of interest" description="Disordered" evidence="3">
    <location>
        <begin position="129"/>
        <end position="157"/>
    </location>
</feature>
<evidence type="ECO:0000256" key="3">
    <source>
        <dbReference type="SAM" id="MobiDB-lite"/>
    </source>
</evidence>
<dbReference type="GO" id="GO:0006020">
    <property type="term" value="P:inositol metabolic process"/>
    <property type="evidence" value="ECO:0007669"/>
    <property type="project" value="TreeGrafter"/>
</dbReference>
<dbReference type="GO" id="GO:0032958">
    <property type="term" value="P:inositol phosphate biosynthetic process"/>
    <property type="evidence" value="ECO:0007669"/>
    <property type="project" value="TreeGrafter"/>
</dbReference>
<gene>
    <name evidence="5" type="ORF">FVE85_7442</name>
</gene>
<evidence type="ECO:0000256" key="2">
    <source>
        <dbReference type="ARBA" id="ARBA00034629"/>
    </source>
</evidence>